<dbReference type="Proteomes" id="UP001328107">
    <property type="component" value="Unassembled WGS sequence"/>
</dbReference>
<comment type="caution">
    <text evidence="2">The sequence shown here is derived from an EMBL/GenBank/DDBJ whole genome shotgun (WGS) entry which is preliminary data.</text>
</comment>
<evidence type="ECO:0000313" key="2">
    <source>
        <dbReference type="EMBL" id="GMR47134.1"/>
    </source>
</evidence>
<sequence length="228" mass="26076">MAYPISILRVACSIEGAAGCLLNLYIFYLLRKSRMDALFRIHVFLDCHFIFVIFNPFIGQLPKEVYDVLTMLASALCSSMFIFIPSLASLQLMALTRPQLSALKRFSVAFAHPLICCFVVGISVPMLVPTTEMDIEMERVSRAKFEIDDSLIFYRYGGTMNRTELNRGRHFLVALFGFIIFPYSTSYAEMVILMFMIYKHLKSYKSAVTSAKTASLQRDFFIMQLLQV</sequence>
<feature type="non-terminal residue" evidence="2">
    <location>
        <position position="228"/>
    </location>
</feature>
<feature type="transmembrane region" description="Helical" evidence="1">
    <location>
        <begin position="6"/>
        <end position="30"/>
    </location>
</feature>
<reference evidence="3" key="1">
    <citation type="submission" date="2022-10" db="EMBL/GenBank/DDBJ databases">
        <title>Genome assembly of Pristionchus species.</title>
        <authorList>
            <person name="Yoshida K."/>
            <person name="Sommer R.J."/>
        </authorList>
    </citation>
    <scope>NUCLEOTIDE SEQUENCE [LARGE SCALE GENOMIC DNA]</scope>
    <source>
        <strain evidence="3">RS5460</strain>
    </source>
</reference>
<name>A0AAN5CMH4_9BILA</name>
<evidence type="ECO:0008006" key="4">
    <source>
        <dbReference type="Google" id="ProtNLM"/>
    </source>
</evidence>
<feature type="transmembrane region" description="Helical" evidence="1">
    <location>
        <begin position="37"/>
        <end position="58"/>
    </location>
</feature>
<keyword evidence="3" id="KW-1185">Reference proteome</keyword>
<dbReference type="EMBL" id="BTRK01000004">
    <property type="protein sequence ID" value="GMR47134.1"/>
    <property type="molecule type" value="Genomic_DNA"/>
</dbReference>
<evidence type="ECO:0000313" key="3">
    <source>
        <dbReference type="Proteomes" id="UP001328107"/>
    </source>
</evidence>
<proteinExistence type="predicted"/>
<organism evidence="2 3">
    <name type="scientific">Pristionchus mayeri</name>
    <dbReference type="NCBI Taxonomy" id="1317129"/>
    <lineage>
        <taxon>Eukaryota</taxon>
        <taxon>Metazoa</taxon>
        <taxon>Ecdysozoa</taxon>
        <taxon>Nematoda</taxon>
        <taxon>Chromadorea</taxon>
        <taxon>Rhabditida</taxon>
        <taxon>Rhabditina</taxon>
        <taxon>Diplogasteromorpha</taxon>
        <taxon>Diplogasteroidea</taxon>
        <taxon>Neodiplogasteridae</taxon>
        <taxon>Pristionchus</taxon>
    </lineage>
</organism>
<dbReference type="AlphaFoldDB" id="A0AAN5CMH4"/>
<feature type="transmembrane region" description="Helical" evidence="1">
    <location>
        <begin position="171"/>
        <end position="198"/>
    </location>
</feature>
<evidence type="ECO:0000256" key="1">
    <source>
        <dbReference type="SAM" id="Phobius"/>
    </source>
</evidence>
<feature type="transmembrane region" description="Helical" evidence="1">
    <location>
        <begin position="70"/>
        <end position="94"/>
    </location>
</feature>
<gene>
    <name evidence="2" type="ORF">PMAYCL1PPCAC_17329</name>
</gene>
<protein>
    <recommendedName>
        <fullName evidence="4">G protein-coupled receptor</fullName>
    </recommendedName>
</protein>
<accession>A0AAN5CMH4</accession>
<keyword evidence="1" id="KW-1133">Transmembrane helix</keyword>
<keyword evidence="1" id="KW-0472">Membrane</keyword>
<keyword evidence="1" id="KW-0812">Transmembrane</keyword>
<feature type="transmembrane region" description="Helical" evidence="1">
    <location>
        <begin position="106"/>
        <end position="128"/>
    </location>
</feature>